<protein>
    <submittedName>
        <fullName evidence="1">Uncharacterized protein</fullName>
    </submittedName>
</protein>
<dbReference type="Proteomes" id="UP000287033">
    <property type="component" value="Unassembled WGS sequence"/>
</dbReference>
<evidence type="ECO:0000313" key="1">
    <source>
        <dbReference type="EMBL" id="GCC31130.1"/>
    </source>
</evidence>
<comment type="caution">
    <text evidence="1">The sequence shown here is derived from an EMBL/GenBank/DDBJ whole genome shotgun (WGS) entry which is preliminary data.</text>
</comment>
<accession>A0A401SL66</accession>
<organism evidence="1 2">
    <name type="scientific">Chiloscyllium punctatum</name>
    <name type="common">Brownbanded bambooshark</name>
    <name type="synonym">Hemiscyllium punctatum</name>
    <dbReference type="NCBI Taxonomy" id="137246"/>
    <lineage>
        <taxon>Eukaryota</taxon>
        <taxon>Metazoa</taxon>
        <taxon>Chordata</taxon>
        <taxon>Craniata</taxon>
        <taxon>Vertebrata</taxon>
        <taxon>Chondrichthyes</taxon>
        <taxon>Elasmobranchii</taxon>
        <taxon>Galeomorphii</taxon>
        <taxon>Galeoidea</taxon>
        <taxon>Orectolobiformes</taxon>
        <taxon>Hemiscylliidae</taxon>
        <taxon>Chiloscyllium</taxon>
    </lineage>
</organism>
<proteinExistence type="predicted"/>
<dbReference type="EMBL" id="BEZZ01000344">
    <property type="protein sequence ID" value="GCC31130.1"/>
    <property type="molecule type" value="Genomic_DNA"/>
</dbReference>
<reference evidence="1 2" key="1">
    <citation type="journal article" date="2018" name="Nat. Ecol. Evol.">
        <title>Shark genomes provide insights into elasmobranch evolution and the origin of vertebrates.</title>
        <authorList>
            <person name="Hara Y"/>
            <person name="Yamaguchi K"/>
            <person name="Onimaru K"/>
            <person name="Kadota M"/>
            <person name="Koyanagi M"/>
            <person name="Keeley SD"/>
            <person name="Tatsumi K"/>
            <person name="Tanaka K"/>
            <person name="Motone F"/>
            <person name="Kageyama Y"/>
            <person name="Nozu R"/>
            <person name="Adachi N"/>
            <person name="Nishimura O"/>
            <person name="Nakagawa R"/>
            <person name="Tanegashima C"/>
            <person name="Kiyatake I"/>
            <person name="Matsumoto R"/>
            <person name="Murakumo K"/>
            <person name="Nishida K"/>
            <person name="Terakita A"/>
            <person name="Kuratani S"/>
            <person name="Sato K"/>
            <person name="Hyodo S Kuraku.S."/>
        </authorList>
    </citation>
    <scope>NUCLEOTIDE SEQUENCE [LARGE SCALE GENOMIC DNA]</scope>
</reference>
<evidence type="ECO:0000313" key="2">
    <source>
        <dbReference type="Proteomes" id="UP000287033"/>
    </source>
</evidence>
<gene>
    <name evidence="1" type="ORF">chiPu_0009586</name>
</gene>
<dbReference type="AlphaFoldDB" id="A0A401SL66"/>
<keyword evidence="2" id="KW-1185">Reference proteome</keyword>
<sequence>MTELSNNFISVFPPPARCVYLFKTCPRYPRPQASSPQHSSKFLLFLWDLSLNRFRVNFRSGSQDRILPQCIISWSCLCLSPSHQGKDITKAKCTRLIFPCEFKWFSKTGEEKKEQNKVGLVTA</sequence>
<name>A0A401SL66_CHIPU</name>